<feature type="non-terminal residue" evidence="1">
    <location>
        <position position="1"/>
    </location>
</feature>
<accession>A0A6L2MKY1</accession>
<comment type="caution">
    <text evidence="1">The sequence shown here is derived from an EMBL/GenBank/DDBJ whole genome shotgun (WGS) entry which is preliminary data.</text>
</comment>
<gene>
    <name evidence="1" type="ORF">Tci_045390</name>
</gene>
<organism evidence="1">
    <name type="scientific">Tanacetum cinerariifolium</name>
    <name type="common">Dalmatian daisy</name>
    <name type="synonym">Chrysanthemum cinerariifolium</name>
    <dbReference type="NCBI Taxonomy" id="118510"/>
    <lineage>
        <taxon>Eukaryota</taxon>
        <taxon>Viridiplantae</taxon>
        <taxon>Streptophyta</taxon>
        <taxon>Embryophyta</taxon>
        <taxon>Tracheophyta</taxon>
        <taxon>Spermatophyta</taxon>
        <taxon>Magnoliopsida</taxon>
        <taxon>eudicotyledons</taxon>
        <taxon>Gunneridae</taxon>
        <taxon>Pentapetalae</taxon>
        <taxon>asterids</taxon>
        <taxon>campanulids</taxon>
        <taxon>Asterales</taxon>
        <taxon>Asteraceae</taxon>
        <taxon>Asteroideae</taxon>
        <taxon>Anthemideae</taxon>
        <taxon>Anthemidinae</taxon>
        <taxon>Tanacetum</taxon>
    </lineage>
</organism>
<proteinExistence type="predicted"/>
<evidence type="ECO:0000313" key="1">
    <source>
        <dbReference type="EMBL" id="GEU73412.1"/>
    </source>
</evidence>
<sequence>TMVLVCVGENGESSGNGVKVVEWSRGRGGYSCRLGGKSGWYSSSLNVREDGSTIWNFCIFGPCGYLRTNYVSP</sequence>
<name>A0A6L2MKY1_TANCI</name>
<dbReference type="AlphaFoldDB" id="A0A6L2MKY1"/>
<protein>
    <submittedName>
        <fullName evidence="1">Uncharacterized protein</fullName>
    </submittedName>
</protein>
<reference evidence="1" key="1">
    <citation type="journal article" date="2019" name="Sci. Rep.">
        <title>Draft genome of Tanacetum cinerariifolium, the natural source of mosquito coil.</title>
        <authorList>
            <person name="Yamashiro T."/>
            <person name="Shiraishi A."/>
            <person name="Satake H."/>
            <person name="Nakayama K."/>
        </authorList>
    </citation>
    <scope>NUCLEOTIDE SEQUENCE</scope>
</reference>
<dbReference type="EMBL" id="BKCJ010006684">
    <property type="protein sequence ID" value="GEU73412.1"/>
    <property type="molecule type" value="Genomic_DNA"/>
</dbReference>